<protein>
    <recommendedName>
        <fullName evidence="1">AAA+ ATPase domain-containing protein</fullName>
    </recommendedName>
</protein>
<dbReference type="SUPFAM" id="SSF55186">
    <property type="entry name" value="ThrRS/AlaRS common domain"/>
    <property type="match status" value="1"/>
</dbReference>
<accession>A0A0S7YFH0</accession>
<dbReference type="GO" id="GO:0016301">
    <property type="term" value="F:kinase activity"/>
    <property type="evidence" value="ECO:0007669"/>
    <property type="project" value="InterPro"/>
</dbReference>
<dbReference type="GO" id="GO:0005524">
    <property type="term" value="F:ATP binding"/>
    <property type="evidence" value="ECO:0007669"/>
    <property type="project" value="InterPro"/>
</dbReference>
<gene>
    <name evidence="2" type="ORF">AMJ52_05090</name>
</gene>
<dbReference type="InterPro" id="IPR027417">
    <property type="entry name" value="P-loop_NTPase"/>
</dbReference>
<dbReference type="SMART" id="SM00382">
    <property type="entry name" value="AAA"/>
    <property type="match status" value="1"/>
</dbReference>
<feature type="domain" description="AAA+ ATPase" evidence="1">
    <location>
        <begin position="230"/>
        <end position="390"/>
    </location>
</feature>
<dbReference type="EMBL" id="LJNI01000054">
    <property type="protein sequence ID" value="KPJ72812.1"/>
    <property type="molecule type" value="Genomic_DNA"/>
</dbReference>
<evidence type="ECO:0000313" key="3">
    <source>
        <dbReference type="Proteomes" id="UP000051012"/>
    </source>
</evidence>
<dbReference type="Gene3D" id="3.40.50.300">
    <property type="entry name" value="P-loop containing nucleotide triphosphate hydrolases"/>
    <property type="match status" value="1"/>
</dbReference>
<dbReference type="InterPro" id="IPR018163">
    <property type="entry name" value="Thr/Ala-tRNA-synth_IIc_edit"/>
</dbReference>
<comment type="caution">
    <text evidence="2">The sequence shown here is derived from an EMBL/GenBank/DDBJ whole genome shotgun (WGS) entry which is preliminary data.</text>
</comment>
<dbReference type="Pfam" id="PF00485">
    <property type="entry name" value="PRK"/>
    <property type="match status" value="1"/>
</dbReference>
<name>A0A0S7YFH0_UNCT6</name>
<dbReference type="InterPro" id="IPR006083">
    <property type="entry name" value="PRK/URK"/>
</dbReference>
<evidence type="ECO:0000313" key="2">
    <source>
        <dbReference type="EMBL" id="KPJ72812.1"/>
    </source>
</evidence>
<organism evidence="2 3">
    <name type="scientific">candidate division TA06 bacterium DG_78</name>
    <dbReference type="NCBI Taxonomy" id="1703772"/>
    <lineage>
        <taxon>Bacteria</taxon>
        <taxon>Bacteria division TA06</taxon>
    </lineage>
</organism>
<sequence length="495" mass="57218">MIENDRKGIEDLHKLNVWRRYQSTLAFILYAVTKKLFPTSRLRIDHSIGSGLYCVLGRKLTRNDLKKIDVEMKKLIEENIPIQKAVRSKSEAIHLFKCFDLDDKIMLLKNIQVKNIMLYTLLDFYNIYAVPPFASTGKAPLFYLENFPPGFVLVCPTWHDLSRLPTFIPQPRLAKIFNEYGEWVRILGISDVGELNYAIKHGGGPEIVKVSEALHEKKIVYIADRITRERKKLVLIAGPSSAGKTTFTKRLAIQLLVNGLSPLVISVDSYFLPHSKTPTDKYGRLDFESIKAVDIRLLNRDLLKIINGKKVVVPKFNFLTGRRNKGNTVFLPEDGVVLLEGIHGLNEKLTYKIPKFLKFKIYISALTQLNIDDHNRISTTDTRMMRRIVRDTHFRGYKVQGVLNQWSSVRVGEERNIYPFQNEADEMFNSALVYEPSVLKKFCEPLLKRVKEKNSEFEEAQRLLDFFELFYELDKRDVPSNSILREFIGSSSFVY</sequence>
<dbReference type="SUPFAM" id="SSF52540">
    <property type="entry name" value="P-loop containing nucleoside triphosphate hydrolases"/>
    <property type="match status" value="1"/>
</dbReference>
<reference evidence="2 3" key="1">
    <citation type="journal article" date="2015" name="Microbiome">
        <title>Genomic resolution of linkages in carbon, nitrogen, and sulfur cycling among widespread estuary sediment bacteria.</title>
        <authorList>
            <person name="Baker B.J."/>
            <person name="Lazar C.S."/>
            <person name="Teske A.P."/>
            <person name="Dick G.J."/>
        </authorList>
    </citation>
    <scope>NUCLEOTIDE SEQUENCE [LARGE SCALE GENOMIC DNA]</scope>
    <source>
        <strain evidence="2">DG_78</strain>
    </source>
</reference>
<dbReference type="PATRIC" id="fig|1703772.3.peg.1615"/>
<dbReference type="Proteomes" id="UP000051012">
    <property type="component" value="Unassembled WGS sequence"/>
</dbReference>
<dbReference type="Gene3D" id="3.30.980.10">
    <property type="entry name" value="Threonyl-trna Synthetase, Chain A, domain 2"/>
    <property type="match status" value="1"/>
</dbReference>
<dbReference type="CDD" id="cd02028">
    <property type="entry name" value="UMPK_like"/>
    <property type="match status" value="1"/>
</dbReference>
<dbReference type="AlphaFoldDB" id="A0A0S7YFH0"/>
<dbReference type="PANTHER" id="PTHR10285">
    <property type="entry name" value="URIDINE KINASE"/>
    <property type="match status" value="1"/>
</dbReference>
<proteinExistence type="predicted"/>
<evidence type="ECO:0000259" key="1">
    <source>
        <dbReference type="SMART" id="SM00382"/>
    </source>
</evidence>
<dbReference type="InterPro" id="IPR003593">
    <property type="entry name" value="AAA+_ATPase"/>
</dbReference>